<evidence type="ECO:0008006" key="4">
    <source>
        <dbReference type="Google" id="ProtNLM"/>
    </source>
</evidence>
<protein>
    <recommendedName>
        <fullName evidence="4">Cell division protein FtsL</fullName>
    </recommendedName>
</protein>
<feature type="chain" id="PRO_5009529281" description="Cell division protein FtsL" evidence="1">
    <location>
        <begin position="23"/>
        <end position="88"/>
    </location>
</feature>
<evidence type="ECO:0000256" key="1">
    <source>
        <dbReference type="SAM" id="SignalP"/>
    </source>
</evidence>
<feature type="signal peptide" evidence="1">
    <location>
        <begin position="1"/>
        <end position="22"/>
    </location>
</feature>
<evidence type="ECO:0000313" key="2">
    <source>
        <dbReference type="EMBL" id="OGK31701.1"/>
    </source>
</evidence>
<reference evidence="2 3" key="1">
    <citation type="journal article" date="2016" name="Nat. Commun.">
        <title>Thousands of microbial genomes shed light on interconnected biogeochemical processes in an aquifer system.</title>
        <authorList>
            <person name="Anantharaman K."/>
            <person name="Brown C.T."/>
            <person name="Hug L.A."/>
            <person name="Sharon I."/>
            <person name="Castelle C.J."/>
            <person name="Probst A.J."/>
            <person name="Thomas B.C."/>
            <person name="Singh A."/>
            <person name="Wilkins M.J."/>
            <person name="Karaoz U."/>
            <person name="Brodie E.L."/>
            <person name="Williams K.H."/>
            <person name="Hubbard S.S."/>
            <person name="Banfield J.F."/>
        </authorList>
    </citation>
    <scope>NUCLEOTIDE SEQUENCE [LARGE SCALE GENOMIC DNA]</scope>
</reference>
<dbReference type="Proteomes" id="UP000178098">
    <property type="component" value="Unassembled WGS sequence"/>
</dbReference>
<dbReference type="EMBL" id="MFZT01000010">
    <property type="protein sequence ID" value="OGK31701.1"/>
    <property type="molecule type" value="Genomic_DNA"/>
</dbReference>
<keyword evidence="1" id="KW-0732">Signal</keyword>
<organism evidence="2 3">
    <name type="scientific">Candidatus Roizmanbacteria bacterium RIFCSPHIGHO2_02_FULL_43_11</name>
    <dbReference type="NCBI Taxonomy" id="1802043"/>
    <lineage>
        <taxon>Bacteria</taxon>
        <taxon>Candidatus Roizmaniibacteriota</taxon>
    </lineage>
</organism>
<sequence>MKKFLTALVLLFLLSANVVIFAQTVKISDDIVKLETRTGTLKKDNARLEQRVYAQNSIANLEELAKGLGFTKQSEPLFLDSQEYALIP</sequence>
<dbReference type="AlphaFoldDB" id="A0A1F7HKI4"/>
<proteinExistence type="predicted"/>
<name>A0A1F7HKI4_9BACT</name>
<comment type="caution">
    <text evidence="2">The sequence shown here is derived from an EMBL/GenBank/DDBJ whole genome shotgun (WGS) entry which is preliminary data.</text>
</comment>
<accession>A0A1F7HKI4</accession>
<gene>
    <name evidence="2" type="ORF">A3D08_00535</name>
</gene>
<evidence type="ECO:0000313" key="3">
    <source>
        <dbReference type="Proteomes" id="UP000178098"/>
    </source>
</evidence>